<proteinExistence type="predicted"/>
<dbReference type="EMBL" id="KI894035">
    <property type="protein sequence ID" value="OBR82197.1"/>
    <property type="molecule type" value="Genomic_DNA"/>
</dbReference>
<keyword evidence="1" id="KW-1133">Transmembrane helix</keyword>
<reference evidence="2" key="1">
    <citation type="submission" date="2013-07" db="EMBL/GenBank/DDBJ databases">
        <title>The Genome Sequence of Cryptococcus dejecticola CBS10117.</title>
        <authorList>
            <consortium name="The Broad Institute Genome Sequencing Platform"/>
            <person name="Cuomo C."/>
            <person name="Litvintseva A."/>
            <person name="Chen Y."/>
            <person name="Heitman J."/>
            <person name="Sun S."/>
            <person name="Springer D."/>
            <person name="Dromer F."/>
            <person name="Young S.K."/>
            <person name="Zeng Q."/>
            <person name="Gargeya S."/>
            <person name="Fitzgerald M."/>
            <person name="Abouelleil A."/>
            <person name="Alvarado L."/>
            <person name="Berlin A.M."/>
            <person name="Chapman S.B."/>
            <person name="Dewar J."/>
            <person name="Goldberg J."/>
            <person name="Griggs A."/>
            <person name="Gujja S."/>
            <person name="Hansen M."/>
            <person name="Howarth C."/>
            <person name="Imamovic A."/>
            <person name="Larimer J."/>
            <person name="McCowan C."/>
            <person name="Murphy C."/>
            <person name="Pearson M."/>
            <person name="Priest M."/>
            <person name="Roberts A."/>
            <person name="Saif S."/>
            <person name="Shea T."/>
            <person name="Sykes S."/>
            <person name="Wortman J."/>
            <person name="Nusbaum C."/>
            <person name="Birren B."/>
        </authorList>
    </citation>
    <scope>NUCLEOTIDE SEQUENCE [LARGE SCALE GENOMIC DNA]</scope>
    <source>
        <strain evidence="2">CBS 10117</strain>
    </source>
</reference>
<dbReference type="VEuPathDB" id="FungiDB:I303_06956"/>
<evidence type="ECO:0000313" key="2">
    <source>
        <dbReference type="EMBL" id="OBR82197.1"/>
    </source>
</evidence>
<protein>
    <submittedName>
        <fullName evidence="2">Uncharacterized protein</fullName>
    </submittedName>
</protein>
<organism evidence="2">
    <name type="scientific">Kwoniella dejecticola CBS 10117</name>
    <dbReference type="NCBI Taxonomy" id="1296121"/>
    <lineage>
        <taxon>Eukaryota</taxon>
        <taxon>Fungi</taxon>
        <taxon>Dikarya</taxon>
        <taxon>Basidiomycota</taxon>
        <taxon>Agaricomycotina</taxon>
        <taxon>Tremellomycetes</taxon>
        <taxon>Tremellales</taxon>
        <taxon>Cryptococcaceae</taxon>
        <taxon>Kwoniella</taxon>
    </lineage>
</organism>
<feature type="transmembrane region" description="Helical" evidence="1">
    <location>
        <begin position="35"/>
        <end position="54"/>
    </location>
</feature>
<dbReference type="AlphaFoldDB" id="A0A1A5ZWL7"/>
<sequence length="91" mass="10112">MSSPFRYVAELEASRVILLILQEALATNQQIACRFLIFFFHAFTAIVNFAAVVVRSPKSSLARAAFAQVENGVRLFESIQAGFKARDDLVC</sequence>
<dbReference type="STRING" id="1296121.A0A1A5ZWL7"/>
<keyword evidence="1" id="KW-0812">Transmembrane</keyword>
<keyword evidence="1" id="KW-0472">Membrane</keyword>
<gene>
    <name evidence="2" type="ORF">I303_06956</name>
</gene>
<evidence type="ECO:0000256" key="1">
    <source>
        <dbReference type="SAM" id="Phobius"/>
    </source>
</evidence>
<name>A0A1A5ZWL7_9TREE</name>
<accession>A0A1A5ZWL7</accession>